<feature type="compositionally biased region" description="Low complexity" evidence="1">
    <location>
        <begin position="42"/>
        <end position="61"/>
    </location>
</feature>
<evidence type="ECO:0000256" key="1">
    <source>
        <dbReference type="SAM" id="MobiDB-lite"/>
    </source>
</evidence>
<gene>
    <name evidence="2" type="ORF">CAEBREN_22348</name>
</gene>
<name>G0NZL8_CAEBE</name>
<feature type="region of interest" description="Disordered" evidence="1">
    <location>
        <begin position="1"/>
        <end position="115"/>
    </location>
</feature>
<reference evidence="3" key="1">
    <citation type="submission" date="2011-07" db="EMBL/GenBank/DDBJ databases">
        <authorList>
            <consortium name="Caenorhabditis brenneri Sequencing and Analysis Consortium"/>
            <person name="Wilson R.K."/>
        </authorList>
    </citation>
    <scope>NUCLEOTIDE SEQUENCE [LARGE SCALE GENOMIC DNA]</scope>
    <source>
        <strain evidence="3">PB2801</strain>
    </source>
</reference>
<accession>G0NZL8</accession>
<keyword evidence="3" id="KW-1185">Reference proteome</keyword>
<dbReference type="InParanoid" id="G0NZL8"/>
<proteinExistence type="predicted"/>
<evidence type="ECO:0000313" key="3">
    <source>
        <dbReference type="Proteomes" id="UP000008068"/>
    </source>
</evidence>
<feature type="compositionally biased region" description="Low complexity" evidence="1">
    <location>
        <begin position="83"/>
        <end position="97"/>
    </location>
</feature>
<organism evidence="3">
    <name type="scientific">Caenorhabditis brenneri</name>
    <name type="common">Nematode worm</name>
    <dbReference type="NCBI Taxonomy" id="135651"/>
    <lineage>
        <taxon>Eukaryota</taxon>
        <taxon>Metazoa</taxon>
        <taxon>Ecdysozoa</taxon>
        <taxon>Nematoda</taxon>
        <taxon>Chromadorea</taxon>
        <taxon>Rhabditida</taxon>
        <taxon>Rhabditina</taxon>
        <taxon>Rhabditomorpha</taxon>
        <taxon>Rhabditoidea</taxon>
        <taxon>Rhabditidae</taxon>
        <taxon>Peloderinae</taxon>
        <taxon>Caenorhabditis</taxon>
    </lineage>
</organism>
<dbReference type="AlphaFoldDB" id="G0NZL8"/>
<feature type="compositionally biased region" description="Polar residues" evidence="1">
    <location>
        <begin position="1"/>
        <end position="11"/>
    </location>
</feature>
<protein>
    <submittedName>
        <fullName evidence="2">Uncharacterized protein</fullName>
    </submittedName>
</protein>
<evidence type="ECO:0000313" key="2">
    <source>
        <dbReference type="EMBL" id="EGT41234.1"/>
    </source>
</evidence>
<dbReference type="HOGENOM" id="CLU_1877250_0_0_1"/>
<dbReference type="Proteomes" id="UP000008068">
    <property type="component" value="Unassembled WGS sequence"/>
</dbReference>
<sequence length="136" mass="14221">MSCTNKPSRSRQAPRGLSPNPHSSKYMVTAVAAPTSKGCCSGPAPRAAAPAAPATPMRAGPSASSQALTMAPVRRSHPTHLVASATSPAAAPRAPSANKSRKKKEGSHQQPATYHPTHRILLITMQTILFCFSSNR</sequence>
<dbReference type="EMBL" id="GL379990">
    <property type="protein sequence ID" value="EGT41234.1"/>
    <property type="molecule type" value="Genomic_DNA"/>
</dbReference>